<evidence type="ECO:0000313" key="3">
    <source>
        <dbReference type="Proteomes" id="UP001552299"/>
    </source>
</evidence>
<feature type="compositionally biased region" description="Basic residues" evidence="1">
    <location>
        <begin position="170"/>
        <end position="179"/>
    </location>
</feature>
<dbReference type="AlphaFoldDB" id="A0ABD0TW85"/>
<feature type="region of interest" description="Disordered" evidence="1">
    <location>
        <begin position="165"/>
        <end position="212"/>
    </location>
</feature>
<comment type="caution">
    <text evidence="2">The sequence shown here is derived from an EMBL/GenBank/DDBJ whole genome shotgun (WGS) entry which is preliminary data.</text>
</comment>
<feature type="region of interest" description="Disordered" evidence="1">
    <location>
        <begin position="1"/>
        <end position="51"/>
    </location>
</feature>
<sequence length="515" mass="58178">MVNRRSSRIVGTSRSNSHQSRNQSMNHRRPISASFYPGGQNAAGEGTSGPSLEERIRKMEESHNEILQLLRETRQPALPQREEVFLPRDPPGLEEVQPKHLQAEIPLPPPRRHSQSHQNNEVADTASSTHPNLLEDLAQAHVAEFPRNALRHELRRLKSINRALISPRRGEKKKKRRRRRGEEEEEEKKKKKRREEGKEGRNSSSTTAGFSSDAGILSEFPITPEFCLISKRGRNSVQFSSIALLHYSVSPFAPTARRRSPYKVFLPPAENRSTLPSPAENHSTLPSPTENRYPFSPLPGEGREPDTMLTYFTRKPPELLGRDLKKKRRSSLWATLRRSPYKVFLPPAENRSTLPSPVENRCLPSPVENRSTLPSPAENRSTLPSPAENRSTLPSPVENQCPFSLLPGEGRELDTMLTYFTRKPPELLGRNLKKKRRSSLWATFNSFLGDCPEMLVYTQTSAIFEPHKSHRAGGQASGKAAIRRVARAGSEAGKRAACWWAARESVVHRTWEAGR</sequence>
<protein>
    <submittedName>
        <fullName evidence="2">Uncharacterized protein</fullName>
    </submittedName>
</protein>
<name>A0ABD0TW85_DENTH</name>
<dbReference type="Proteomes" id="UP001552299">
    <property type="component" value="Unassembled WGS sequence"/>
</dbReference>
<proteinExistence type="predicted"/>
<organism evidence="2 3">
    <name type="scientific">Dendrobium thyrsiflorum</name>
    <name type="common">Pinecone-like raceme dendrobium</name>
    <name type="synonym">Orchid</name>
    <dbReference type="NCBI Taxonomy" id="117978"/>
    <lineage>
        <taxon>Eukaryota</taxon>
        <taxon>Viridiplantae</taxon>
        <taxon>Streptophyta</taxon>
        <taxon>Embryophyta</taxon>
        <taxon>Tracheophyta</taxon>
        <taxon>Spermatophyta</taxon>
        <taxon>Magnoliopsida</taxon>
        <taxon>Liliopsida</taxon>
        <taxon>Asparagales</taxon>
        <taxon>Orchidaceae</taxon>
        <taxon>Epidendroideae</taxon>
        <taxon>Malaxideae</taxon>
        <taxon>Dendrobiinae</taxon>
        <taxon>Dendrobium</taxon>
    </lineage>
</organism>
<feature type="compositionally biased region" description="Polar residues" evidence="1">
    <location>
        <begin position="368"/>
        <end position="402"/>
    </location>
</feature>
<reference evidence="2 3" key="1">
    <citation type="journal article" date="2024" name="Plant Biotechnol. J.">
        <title>Dendrobium thyrsiflorum genome and its molecular insights into genes involved in important horticultural traits.</title>
        <authorList>
            <person name="Chen B."/>
            <person name="Wang J.Y."/>
            <person name="Zheng P.J."/>
            <person name="Li K.L."/>
            <person name="Liang Y.M."/>
            <person name="Chen X.F."/>
            <person name="Zhang C."/>
            <person name="Zhao X."/>
            <person name="He X."/>
            <person name="Zhang G.Q."/>
            <person name="Liu Z.J."/>
            <person name="Xu Q."/>
        </authorList>
    </citation>
    <scope>NUCLEOTIDE SEQUENCE [LARGE SCALE GENOMIC DNA]</scope>
    <source>
        <strain evidence="2">GZMU011</strain>
    </source>
</reference>
<feature type="region of interest" description="Disordered" evidence="1">
    <location>
        <begin position="71"/>
        <end position="128"/>
    </location>
</feature>
<evidence type="ECO:0000313" key="2">
    <source>
        <dbReference type="EMBL" id="KAL0903964.1"/>
    </source>
</evidence>
<gene>
    <name evidence="2" type="ORF">M5K25_026030</name>
</gene>
<accession>A0ABD0TW85</accession>
<feature type="compositionally biased region" description="Polar residues" evidence="1">
    <location>
        <begin position="271"/>
        <end position="290"/>
    </location>
</feature>
<feature type="region of interest" description="Disordered" evidence="1">
    <location>
        <begin position="267"/>
        <end position="304"/>
    </location>
</feature>
<evidence type="ECO:0000256" key="1">
    <source>
        <dbReference type="SAM" id="MobiDB-lite"/>
    </source>
</evidence>
<feature type="compositionally biased region" description="Polar residues" evidence="1">
    <location>
        <begin position="116"/>
        <end position="128"/>
    </location>
</feature>
<feature type="region of interest" description="Disordered" evidence="1">
    <location>
        <begin position="346"/>
        <end position="405"/>
    </location>
</feature>
<keyword evidence="3" id="KW-1185">Reference proteome</keyword>
<feature type="compositionally biased region" description="Low complexity" evidence="1">
    <location>
        <begin position="13"/>
        <end position="25"/>
    </location>
</feature>
<dbReference type="EMBL" id="JANQDX010000019">
    <property type="protein sequence ID" value="KAL0903964.1"/>
    <property type="molecule type" value="Genomic_DNA"/>
</dbReference>